<keyword evidence="3" id="KW-1185">Reference proteome</keyword>
<protein>
    <submittedName>
        <fullName evidence="2">Uncharacterized protein</fullName>
    </submittedName>
</protein>
<evidence type="ECO:0000313" key="2">
    <source>
        <dbReference type="EMBL" id="MST98109.1"/>
    </source>
</evidence>
<name>A0A844G725_9BACT</name>
<dbReference type="Proteomes" id="UP000435649">
    <property type="component" value="Unassembled WGS sequence"/>
</dbReference>
<feature type="signal peptide" evidence="1">
    <location>
        <begin position="1"/>
        <end position="18"/>
    </location>
</feature>
<dbReference type="AlphaFoldDB" id="A0A844G725"/>
<evidence type="ECO:0000313" key="3">
    <source>
        <dbReference type="Proteomes" id="UP000435649"/>
    </source>
</evidence>
<keyword evidence="1" id="KW-0732">Signal</keyword>
<evidence type="ECO:0000256" key="1">
    <source>
        <dbReference type="SAM" id="SignalP"/>
    </source>
</evidence>
<dbReference type="RefSeq" id="WP_106051904.1">
    <property type="nucleotide sequence ID" value="NZ_CALXOB010000003.1"/>
</dbReference>
<comment type="caution">
    <text evidence="2">The sequence shown here is derived from an EMBL/GenBank/DDBJ whole genome shotgun (WGS) entry which is preliminary data.</text>
</comment>
<proteinExistence type="predicted"/>
<accession>A0A844G725</accession>
<dbReference type="EMBL" id="VUNS01000015">
    <property type="protein sequence ID" value="MST98109.1"/>
    <property type="molecule type" value="Genomic_DNA"/>
</dbReference>
<feature type="chain" id="PRO_5032823067" evidence="1">
    <location>
        <begin position="19"/>
        <end position="291"/>
    </location>
</feature>
<organism evidence="2 3">
    <name type="scientific">Victivallis lenta</name>
    <dbReference type="NCBI Taxonomy" id="2606640"/>
    <lineage>
        <taxon>Bacteria</taxon>
        <taxon>Pseudomonadati</taxon>
        <taxon>Lentisphaerota</taxon>
        <taxon>Lentisphaeria</taxon>
        <taxon>Victivallales</taxon>
        <taxon>Victivallaceae</taxon>
        <taxon>Victivallis</taxon>
    </lineage>
</organism>
<sequence>MKVIGILGIAAAILAAGAAEVQVSDLTGNAKVSKFKIYGKNRVVNAGFPITALPADLAGETFVSVPRGAAGQPGAAYSVSVDRPARIYLLVQNRGTPAVPEGWTRLPATVCWGDNFTDSVYLKQLDAPGKVEVPAHDGRQGGNFGIPNALVITDSDRDALASPATESRMLPKNRMRVVGGNFVFGEFPAFLKDLPLISVPRGASNRPGAGYSFVLKKPAKLYLLVQDRGTPAIPEGWRKEEGKTVWSAGSARFTDSIYSKQFPAGTVEIPAHDGKQGNSFGVPNAVVIRYQ</sequence>
<gene>
    <name evidence="2" type="ORF">FYJ85_13780</name>
</gene>
<reference evidence="2 3" key="1">
    <citation type="submission" date="2019-08" db="EMBL/GenBank/DDBJ databases">
        <title>In-depth cultivation of the pig gut microbiome towards novel bacterial diversity and tailored functional studies.</title>
        <authorList>
            <person name="Wylensek D."/>
            <person name="Hitch T.C.A."/>
            <person name="Clavel T."/>
        </authorList>
    </citation>
    <scope>NUCLEOTIDE SEQUENCE [LARGE SCALE GENOMIC DNA]</scope>
    <source>
        <strain evidence="2 3">BBE-744-WT-12</strain>
    </source>
</reference>